<dbReference type="PANTHER" id="PTHR43867:SF2">
    <property type="entry name" value="CELLULOSE SYNTHASE CATALYTIC SUBUNIT A [UDP-FORMING]"/>
    <property type="match status" value="1"/>
</dbReference>
<sequence>MAISSWKKILYCLAIILSAIYLIWRIGWTIPWEQRFWVLLYAIVLWVCEVISNLTAYITIIFRMLPPKKKIQMDLHHVLDTWQVPDVDILIATHNEDRELLEKTVNGATYMNYPKDKLHIYICDDGNRSEIKGLADQYGVGYIGLENNHEAKSGNLNHALSLLTSPLFVDFDSDMIPYTNFLQETVPYFQQNWLDYKNDPDNTQPLGYVQTPQSFYENDIFQYNLFCERIVANEQDFFSRDVNVLYGQHGYAIFTGSNALFLRQAVDKVGGFPTKTLTEDFELGARVNIAGYYSFSTTEPQSAGTTPLDLKGVIKQRSRWGRGVIQSCRNLHIFLNSKIAWTHKVILANAYFYWWSFFRRLIYIAAPILFAVWKIQVVDTNFWLLLLMWAPGYALLHIVLGDSSSRIRNERWGEVQETFFAPYLFLPVILQTMHIKKHSFQVTQKSYQRNWLDRVYLLPHLAMWLLTTYAIIKFNYGKWGSEILYGAVITFWLLMHWINLSFAVFIAMGRQVFHQQTRFPRKIAGTIKGAGEMETIDISDTGLSFQLRDKNAPVLSAGEKLAGKLHLSDDLIKERNFQSSDQTLDFDLTIVRKIDDQGRYAATVTPADSSLPGWLHLVYDQHNQAVPEEYDRWMTTFDILGMNARKRLEKIEWHLRRRFTRQREG</sequence>
<dbReference type="InterPro" id="IPR001173">
    <property type="entry name" value="Glyco_trans_2-like"/>
</dbReference>
<evidence type="ECO:0000256" key="3">
    <source>
        <dbReference type="ARBA" id="ARBA00022679"/>
    </source>
</evidence>
<dbReference type="AlphaFoldDB" id="A0ABD0AJ32"/>
<evidence type="ECO:0000256" key="5">
    <source>
        <dbReference type="ARBA" id="ARBA00022989"/>
    </source>
</evidence>
<dbReference type="CDD" id="cd06421">
    <property type="entry name" value="CESA_CelA_like"/>
    <property type="match status" value="1"/>
</dbReference>
<feature type="transmembrane region" description="Helical" evidence="7">
    <location>
        <begin position="382"/>
        <end position="401"/>
    </location>
</feature>
<feature type="transmembrane region" description="Helical" evidence="7">
    <location>
        <begin position="9"/>
        <end position="30"/>
    </location>
</feature>
<keyword evidence="3" id="KW-0808">Transferase</keyword>
<dbReference type="RefSeq" id="WP_236162112.1">
    <property type="nucleotide sequence ID" value="NZ_BNHY01000073.1"/>
</dbReference>
<dbReference type="SUPFAM" id="SSF53448">
    <property type="entry name" value="Nucleotide-diphospho-sugar transferases"/>
    <property type="match status" value="1"/>
</dbReference>
<proteinExistence type="predicted"/>
<evidence type="ECO:0000313" key="10">
    <source>
        <dbReference type="Proteomes" id="UP001054884"/>
    </source>
</evidence>
<dbReference type="GO" id="GO:0016020">
    <property type="term" value="C:membrane"/>
    <property type="evidence" value="ECO:0007669"/>
    <property type="project" value="UniProtKB-SubCell"/>
</dbReference>
<comment type="subcellular location">
    <subcellularLocation>
        <location evidence="1">Membrane</location>
        <topology evidence="1">Multi-pass membrane protein</topology>
    </subcellularLocation>
</comment>
<dbReference type="InterPro" id="IPR050321">
    <property type="entry name" value="Glycosyltr_2/OpgH_subfam"/>
</dbReference>
<evidence type="ECO:0000256" key="2">
    <source>
        <dbReference type="ARBA" id="ARBA00022676"/>
    </source>
</evidence>
<dbReference type="Gene3D" id="3.90.550.10">
    <property type="entry name" value="Spore Coat Polysaccharide Biosynthesis Protein SpsA, Chain A"/>
    <property type="match status" value="1"/>
</dbReference>
<keyword evidence="2" id="KW-0328">Glycosyltransferase</keyword>
<feature type="domain" description="Glycosyltransferase 2-like" evidence="8">
    <location>
        <begin position="206"/>
        <end position="373"/>
    </location>
</feature>
<evidence type="ECO:0000256" key="1">
    <source>
        <dbReference type="ARBA" id="ARBA00004141"/>
    </source>
</evidence>
<dbReference type="InterPro" id="IPR029044">
    <property type="entry name" value="Nucleotide-diphossugar_trans"/>
</dbReference>
<dbReference type="PANTHER" id="PTHR43867">
    <property type="entry name" value="CELLULOSE SYNTHASE CATALYTIC SUBUNIT A [UDP-FORMING]"/>
    <property type="match status" value="1"/>
</dbReference>
<evidence type="ECO:0000313" key="9">
    <source>
        <dbReference type="EMBL" id="GHN34704.1"/>
    </source>
</evidence>
<evidence type="ECO:0000259" key="8">
    <source>
        <dbReference type="Pfam" id="PF13632"/>
    </source>
</evidence>
<accession>A0ABD0AJ32</accession>
<evidence type="ECO:0000256" key="6">
    <source>
        <dbReference type="ARBA" id="ARBA00023136"/>
    </source>
</evidence>
<feature type="transmembrane region" description="Helical" evidence="7">
    <location>
        <begin position="357"/>
        <end position="376"/>
    </location>
</feature>
<name>A0ABD0AJ32_9LACO</name>
<dbReference type="GO" id="GO:0016757">
    <property type="term" value="F:glycosyltransferase activity"/>
    <property type="evidence" value="ECO:0007669"/>
    <property type="project" value="UniProtKB-KW"/>
</dbReference>
<keyword evidence="4 7" id="KW-0812">Transmembrane</keyword>
<reference evidence="9 10" key="1">
    <citation type="journal article" date="2022" name="J. Dairy Sci.">
        <title>Genetic diversity of Lactobacillus delbrueckii isolated from raw milk in Hokkaido, Japan.</title>
        <authorList>
            <person name="Tsuchihashi H."/>
            <person name="Ichikawa A."/>
            <person name="Takeda M."/>
            <person name="Koizumi A."/>
            <person name="Mizoguchi C."/>
            <person name="Ishida T."/>
            <person name="Kimura K."/>
        </authorList>
    </citation>
    <scope>NUCLEOTIDE SEQUENCE [LARGE SCALE GENOMIC DNA]</scope>
    <source>
        <strain evidence="9 10">ME-791</strain>
    </source>
</reference>
<keyword evidence="6 7" id="KW-0472">Membrane</keyword>
<dbReference type="EMBL" id="BNHY01000073">
    <property type="protein sequence ID" value="GHN34704.1"/>
    <property type="molecule type" value="Genomic_DNA"/>
</dbReference>
<feature type="transmembrane region" description="Helical" evidence="7">
    <location>
        <begin position="484"/>
        <end position="508"/>
    </location>
</feature>
<dbReference type="Pfam" id="PF13632">
    <property type="entry name" value="Glyco_trans_2_3"/>
    <property type="match status" value="1"/>
</dbReference>
<protein>
    <submittedName>
        <fullName evidence="9">Glycosyltransferase</fullName>
    </submittedName>
</protein>
<feature type="transmembrane region" description="Helical" evidence="7">
    <location>
        <begin position="455"/>
        <end position="472"/>
    </location>
</feature>
<evidence type="ECO:0000256" key="4">
    <source>
        <dbReference type="ARBA" id="ARBA00022692"/>
    </source>
</evidence>
<keyword evidence="5 7" id="KW-1133">Transmembrane helix</keyword>
<evidence type="ECO:0000256" key="7">
    <source>
        <dbReference type="SAM" id="Phobius"/>
    </source>
</evidence>
<dbReference type="Proteomes" id="UP001054884">
    <property type="component" value="Unassembled WGS sequence"/>
</dbReference>
<organism evidence="9 10">
    <name type="scientific">Lactobacillus delbrueckii</name>
    <dbReference type="NCBI Taxonomy" id="1584"/>
    <lineage>
        <taxon>Bacteria</taxon>
        <taxon>Bacillati</taxon>
        <taxon>Bacillota</taxon>
        <taxon>Bacilli</taxon>
        <taxon>Lactobacillales</taxon>
        <taxon>Lactobacillaceae</taxon>
        <taxon>Lactobacillus</taxon>
    </lineage>
</organism>
<comment type="caution">
    <text evidence="9">The sequence shown here is derived from an EMBL/GenBank/DDBJ whole genome shotgun (WGS) entry which is preliminary data.</text>
</comment>
<gene>
    <name evidence="9" type="ORF">ME791_18560</name>
</gene>
<feature type="transmembrane region" description="Helical" evidence="7">
    <location>
        <begin position="36"/>
        <end position="62"/>
    </location>
</feature>